<dbReference type="EMBL" id="CP016438">
    <property type="protein sequence ID" value="ANS69369.1"/>
    <property type="molecule type" value="Genomic_DNA"/>
</dbReference>
<evidence type="ECO:0000313" key="1">
    <source>
        <dbReference type="EMBL" id="ANS69369.1"/>
    </source>
</evidence>
<name>A0A1B1ML86_STRLN</name>
<dbReference type="STRING" id="1915.SLINC_7145"/>
<dbReference type="PATRIC" id="fig|1915.4.peg.7871"/>
<dbReference type="KEGG" id="sls:SLINC_7145"/>
<organism evidence="1 2">
    <name type="scientific">Streptomyces lincolnensis</name>
    <dbReference type="NCBI Taxonomy" id="1915"/>
    <lineage>
        <taxon>Bacteria</taxon>
        <taxon>Bacillati</taxon>
        <taxon>Actinomycetota</taxon>
        <taxon>Actinomycetes</taxon>
        <taxon>Kitasatosporales</taxon>
        <taxon>Streptomycetaceae</taxon>
        <taxon>Streptomyces</taxon>
    </lineage>
</organism>
<keyword evidence="2" id="KW-1185">Reference proteome</keyword>
<dbReference type="AlphaFoldDB" id="A0A1B1ML86"/>
<dbReference type="Proteomes" id="UP000092598">
    <property type="component" value="Chromosome"/>
</dbReference>
<sequence>MPRRYHDRHIAHSTVDAYGRAHWLLTERDPGGRRPDPYDAVVVTVGDDSVGETHLHAVLAGFPALEPLPDGGFVVADQRSRANEDHVQLFDAFGRCGARFRVGDAIGHLQADEAGDLWVGYFDEGIYGDDPLSRPGLRCWSTTGEALWTFRPVSGAGEISHCYALNVHGRTAWAYPYTDFPLLEIDRERGVRVRRTGVHGARGLAVHGDRLVLFGGYEDEHDRLVDCRLTDETAEPVTEGRLVLPDGSTIGRRRVVSRGPRLYVQGEAALEWSVLDIS</sequence>
<dbReference type="SUPFAM" id="SSF75011">
    <property type="entry name" value="3-carboxy-cis,cis-mucoante lactonizing enzyme"/>
    <property type="match status" value="1"/>
</dbReference>
<proteinExistence type="predicted"/>
<protein>
    <submittedName>
        <fullName evidence="1">Uncharacterized protein</fullName>
    </submittedName>
</protein>
<accession>A0A1B1ML86</accession>
<gene>
    <name evidence="1" type="ORF">SLINC_7145</name>
</gene>
<reference evidence="1 2" key="1">
    <citation type="submission" date="2016-07" db="EMBL/GenBank/DDBJ databases">
        <title>Enhancement of antibiotic productionsby engineered nitrateutilization in actinobacteria.</title>
        <authorList>
            <person name="Meng S.C."/>
        </authorList>
    </citation>
    <scope>NUCLEOTIDE SEQUENCE [LARGE SCALE GENOMIC DNA]</scope>
    <source>
        <strain evidence="1 2">NRRL 2936</strain>
    </source>
</reference>
<evidence type="ECO:0000313" key="2">
    <source>
        <dbReference type="Proteomes" id="UP000092598"/>
    </source>
</evidence>